<gene>
    <name evidence="5" type="ORF">BOTBODRAFT_49713</name>
</gene>
<name>A0A067LU56_BOTB1</name>
<dbReference type="Proteomes" id="UP000027195">
    <property type="component" value="Unassembled WGS sequence"/>
</dbReference>
<keyword evidence="6" id="KW-1185">Reference proteome</keyword>
<protein>
    <recommendedName>
        <fullName evidence="7">Helicase ATP-binding domain-containing protein</fullName>
    </recommendedName>
</protein>
<dbReference type="InterPro" id="IPR006935">
    <property type="entry name" value="Helicase/UvrB_N"/>
</dbReference>
<dbReference type="InterPro" id="IPR001650">
    <property type="entry name" value="Helicase_C-like"/>
</dbReference>
<proteinExistence type="predicted"/>
<dbReference type="SMART" id="SM00487">
    <property type="entry name" value="DEXDc"/>
    <property type="match status" value="1"/>
</dbReference>
<dbReference type="CDD" id="cd18793">
    <property type="entry name" value="SF2_C_SNF"/>
    <property type="match status" value="1"/>
</dbReference>
<evidence type="ECO:0000259" key="4">
    <source>
        <dbReference type="PROSITE" id="PS51194"/>
    </source>
</evidence>
<dbReference type="SMART" id="SM00382">
    <property type="entry name" value="AAA"/>
    <property type="match status" value="1"/>
</dbReference>
<dbReference type="AlphaFoldDB" id="A0A067LU56"/>
<dbReference type="STRING" id="930990.A0A067LU56"/>
<dbReference type="Gene3D" id="3.30.870.10">
    <property type="entry name" value="Endonuclease Chain A"/>
    <property type="match status" value="1"/>
</dbReference>
<dbReference type="PROSITE" id="PS51192">
    <property type="entry name" value="HELICASE_ATP_BIND_1"/>
    <property type="match status" value="1"/>
</dbReference>
<dbReference type="InterPro" id="IPR049730">
    <property type="entry name" value="SNF2/RAD54-like_C"/>
</dbReference>
<evidence type="ECO:0008006" key="7">
    <source>
        <dbReference type="Google" id="ProtNLM"/>
    </source>
</evidence>
<dbReference type="GO" id="GO:0003677">
    <property type="term" value="F:DNA binding"/>
    <property type="evidence" value="ECO:0007669"/>
    <property type="project" value="InterPro"/>
</dbReference>
<dbReference type="GO" id="GO:0004386">
    <property type="term" value="F:helicase activity"/>
    <property type="evidence" value="ECO:0007669"/>
    <property type="project" value="UniProtKB-KW"/>
</dbReference>
<dbReference type="Pfam" id="PF00271">
    <property type="entry name" value="Helicase_C"/>
    <property type="match status" value="1"/>
</dbReference>
<dbReference type="SMART" id="SM00490">
    <property type="entry name" value="HELICc"/>
    <property type="match status" value="1"/>
</dbReference>
<dbReference type="Gene3D" id="3.40.50.10810">
    <property type="entry name" value="Tandem AAA-ATPase domain"/>
    <property type="match status" value="1"/>
</dbReference>
<dbReference type="PANTHER" id="PTHR47396:SF1">
    <property type="entry name" value="ATP-DEPENDENT HELICASE IRC3-RELATED"/>
    <property type="match status" value="1"/>
</dbReference>
<dbReference type="PANTHER" id="PTHR47396">
    <property type="entry name" value="TYPE I RESTRICTION ENZYME ECOKI R PROTEIN"/>
    <property type="match status" value="1"/>
</dbReference>
<dbReference type="Pfam" id="PF13091">
    <property type="entry name" value="PLDc_2"/>
    <property type="match status" value="1"/>
</dbReference>
<accession>A0A067LU56</accession>
<keyword evidence="1" id="KW-0378">Hydrolase</keyword>
<feature type="domain" description="Helicase C-terminal" evidence="4">
    <location>
        <begin position="684"/>
        <end position="850"/>
    </location>
</feature>
<evidence type="ECO:0000256" key="2">
    <source>
        <dbReference type="ARBA" id="ARBA00022806"/>
    </source>
</evidence>
<dbReference type="InterPro" id="IPR038718">
    <property type="entry name" value="SNF2-like_sf"/>
</dbReference>
<reference evidence="6" key="1">
    <citation type="journal article" date="2014" name="Proc. Natl. Acad. Sci. U.S.A.">
        <title>Extensive sampling of basidiomycete genomes demonstrates inadequacy of the white-rot/brown-rot paradigm for wood decay fungi.</title>
        <authorList>
            <person name="Riley R."/>
            <person name="Salamov A.A."/>
            <person name="Brown D.W."/>
            <person name="Nagy L.G."/>
            <person name="Floudas D."/>
            <person name="Held B.W."/>
            <person name="Levasseur A."/>
            <person name="Lombard V."/>
            <person name="Morin E."/>
            <person name="Otillar R."/>
            <person name="Lindquist E.A."/>
            <person name="Sun H."/>
            <person name="LaButti K.M."/>
            <person name="Schmutz J."/>
            <person name="Jabbour D."/>
            <person name="Luo H."/>
            <person name="Baker S.E."/>
            <person name="Pisabarro A.G."/>
            <person name="Walton J.D."/>
            <person name="Blanchette R.A."/>
            <person name="Henrissat B."/>
            <person name="Martin F."/>
            <person name="Cullen D."/>
            <person name="Hibbett D.S."/>
            <person name="Grigoriev I.V."/>
        </authorList>
    </citation>
    <scope>NUCLEOTIDE SEQUENCE [LARGE SCALE GENOMIC DNA]</scope>
    <source>
        <strain evidence="6">FD-172 SS1</strain>
    </source>
</reference>
<dbReference type="GO" id="GO:0005524">
    <property type="term" value="F:ATP binding"/>
    <property type="evidence" value="ECO:0007669"/>
    <property type="project" value="InterPro"/>
</dbReference>
<dbReference type="PROSITE" id="PS51194">
    <property type="entry name" value="HELICASE_CTER"/>
    <property type="match status" value="1"/>
</dbReference>
<dbReference type="SUPFAM" id="SSF56024">
    <property type="entry name" value="Phospholipase D/nuclease"/>
    <property type="match status" value="1"/>
</dbReference>
<dbReference type="InterPro" id="IPR050742">
    <property type="entry name" value="Helicase_Restrict-Modif_Enz"/>
</dbReference>
<dbReference type="Pfam" id="PF04851">
    <property type="entry name" value="ResIII"/>
    <property type="match status" value="1"/>
</dbReference>
<dbReference type="InParanoid" id="A0A067LU56"/>
<keyword evidence="2" id="KW-0347">Helicase</keyword>
<dbReference type="InterPro" id="IPR014001">
    <property type="entry name" value="Helicase_ATP-bd"/>
</dbReference>
<evidence type="ECO:0000256" key="1">
    <source>
        <dbReference type="ARBA" id="ARBA00022801"/>
    </source>
</evidence>
<organism evidence="5 6">
    <name type="scientific">Botryobasidium botryosum (strain FD-172 SS1)</name>
    <dbReference type="NCBI Taxonomy" id="930990"/>
    <lineage>
        <taxon>Eukaryota</taxon>
        <taxon>Fungi</taxon>
        <taxon>Dikarya</taxon>
        <taxon>Basidiomycota</taxon>
        <taxon>Agaricomycotina</taxon>
        <taxon>Agaricomycetes</taxon>
        <taxon>Cantharellales</taxon>
        <taxon>Botryobasidiaceae</taxon>
        <taxon>Botryobasidium</taxon>
    </lineage>
</organism>
<dbReference type="HOGENOM" id="CLU_320773_0_0_1"/>
<dbReference type="InterPro" id="IPR025202">
    <property type="entry name" value="PLD-like_dom"/>
</dbReference>
<feature type="domain" description="Helicase ATP-binding" evidence="3">
    <location>
        <begin position="373"/>
        <end position="525"/>
    </location>
</feature>
<dbReference type="SUPFAM" id="SSF52540">
    <property type="entry name" value="P-loop containing nucleoside triphosphate hydrolases"/>
    <property type="match status" value="1"/>
</dbReference>
<dbReference type="OrthoDB" id="448448at2759"/>
<keyword evidence="2" id="KW-0067">ATP-binding</keyword>
<keyword evidence="2" id="KW-0547">Nucleotide-binding</keyword>
<evidence type="ECO:0000313" key="5">
    <source>
        <dbReference type="EMBL" id="KDQ05765.1"/>
    </source>
</evidence>
<dbReference type="GO" id="GO:0016787">
    <property type="term" value="F:hydrolase activity"/>
    <property type="evidence" value="ECO:0007669"/>
    <property type="project" value="UniProtKB-KW"/>
</dbReference>
<evidence type="ECO:0000313" key="6">
    <source>
        <dbReference type="Proteomes" id="UP000027195"/>
    </source>
</evidence>
<dbReference type="EMBL" id="KL198191">
    <property type="protein sequence ID" value="KDQ05765.1"/>
    <property type="molecule type" value="Genomic_DNA"/>
</dbReference>
<dbReference type="InterPro" id="IPR003593">
    <property type="entry name" value="AAA+_ATPase"/>
</dbReference>
<sequence>MPRDGENKMKLDDYDLSKANNRKRIRALQRRCEISISEFPRSSNFQEIIETCEILGQGNHPTPEQIGRSSEQGVNHVIHTLRTLGIIDQEKKPSELLNLVIGQSTLSMKMAELSVMVTRSKWFKDWMKWEGITSLMDMQNQKSSSFVNSVSYGAKSTITATASHMNSLVRQAIENHPSRNSDLHPDTLPWDQLRRVEHHNTRGRMQISNAAKSLRESLVNGPLTKMKIESAKMMRRELMNGSFRVRCLKARHTPNFHAKVQIYDRSAVLSGSMNLSYNGLVKNIENCEVVVEEERVKYYIENFDVYFREATEIEDELLEVLDESWALRSDDLIDPKDAFLRVLLEMYGDSDEEAGLDGISLADYQEYSVNKSLRDLREYQGSLLVAPTGTGKTIMGTMVARRMHQRNEIGRVFVVAPNPQILNIWEREFLKFRIPFSGIPLSNFREQTGDWEEKLRQLKQSINPTDLIIVDECHHLRNDGNGRKNLLDLLGEPGSGTAYRLLLTATPMSKELNDLNNLLRFTHPSANAGRPSEVALLPSLTYLTHPLIARHFAKESPSGHRYVEFSGEERFFAEKRTEQLNYDSRQLDKLVDILISMPLEVVNQTKPGQLTLDGSDGRYAGNRQELVRVHLSRSFESSPAQGISAIENMIENNLESTYFHSQALREKLESAKLILKEQHNSDSKLKACLDYISPSINRGERVLLFCEYKATVSYLREKFFEEFGVVIETLTGDDNLKKKESICERFSPEFRNLRKRKGDPQILIATDCLSEGVDLPDANLMVNYDLFWTPLKLDERSTVYKKMAGIEVFKDNVRDLDNLGEEELAHLRAMHGDNPDLAFEDFEDQFATRVLTLLARATDEDKKRALDLPLASSGIKMGIHMFYPITMWRTGMESASMLKIRKRA</sequence>
<dbReference type="Gene3D" id="3.40.50.300">
    <property type="entry name" value="P-loop containing nucleotide triphosphate hydrolases"/>
    <property type="match status" value="1"/>
</dbReference>
<evidence type="ECO:0000259" key="3">
    <source>
        <dbReference type="PROSITE" id="PS51192"/>
    </source>
</evidence>
<dbReference type="GO" id="GO:0005829">
    <property type="term" value="C:cytosol"/>
    <property type="evidence" value="ECO:0007669"/>
    <property type="project" value="TreeGrafter"/>
</dbReference>
<dbReference type="InterPro" id="IPR027417">
    <property type="entry name" value="P-loop_NTPase"/>
</dbReference>